<evidence type="ECO:0000256" key="2">
    <source>
        <dbReference type="ARBA" id="ARBA00023235"/>
    </source>
</evidence>
<comment type="similarity">
    <text evidence="1">Belongs to the PhzF family.</text>
</comment>
<dbReference type="SUPFAM" id="SSF54506">
    <property type="entry name" value="Diaminopimelate epimerase-like"/>
    <property type="match status" value="1"/>
</dbReference>
<keyword evidence="2" id="KW-0413">Isomerase</keyword>
<dbReference type="WBParaSite" id="PSAMB.scaffold8131size6581.g30982.t1">
    <property type="protein sequence ID" value="PSAMB.scaffold8131size6581.g30982.t1"/>
    <property type="gene ID" value="PSAMB.scaffold8131size6581.g30982"/>
</dbReference>
<evidence type="ECO:0000256" key="1">
    <source>
        <dbReference type="ARBA" id="ARBA00008270"/>
    </source>
</evidence>
<evidence type="ECO:0000256" key="3">
    <source>
        <dbReference type="PIRSR" id="PIRSR016184-1"/>
    </source>
</evidence>
<protein>
    <submittedName>
        <fullName evidence="5">Uncharacterized protein</fullName>
    </submittedName>
</protein>
<evidence type="ECO:0000313" key="4">
    <source>
        <dbReference type="Proteomes" id="UP000887566"/>
    </source>
</evidence>
<organism evidence="4 5">
    <name type="scientific">Plectus sambesii</name>
    <dbReference type="NCBI Taxonomy" id="2011161"/>
    <lineage>
        <taxon>Eukaryota</taxon>
        <taxon>Metazoa</taxon>
        <taxon>Ecdysozoa</taxon>
        <taxon>Nematoda</taxon>
        <taxon>Chromadorea</taxon>
        <taxon>Plectida</taxon>
        <taxon>Plectina</taxon>
        <taxon>Plectoidea</taxon>
        <taxon>Plectidae</taxon>
        <taxon>Plectus</taxon>
    </lineage>
</organism>
<dbReference type="GO" id="GO:0005737">
    <property type="term" value="C:cytoplasm"/>
    <property type="evidence" value="ECO:0007669"/>
    <property type="project" value="TreeGrafter"/>
</dbReference>
<sequence length="289" mass="32327">MSSSSSIPMYIIDAFAAEKFTGNQAAVCLLNKVLTDEQYQKIGAEFNLAETAFPIPLDADDYTTAKRFSLRWFTPAVEVPLCGHATLATAHAILNETGNKNETIEFETKSGRLEVKRSLEMKGYLTMNFPTYPMTISCGHNILAIVHCPTAPNLIVMLDNMSRQEFESIKPPIDKLIDLYKGGDYLRGIIITMRCSENSGLTDSNGRPYDFASRYFCPWFFDGFDEDPATGYAHCCVTPFWGKVLGKNNFYARQCYPGRGAEFHLELCENGRLNLTGQAITIVRGEMIL</sequence>
<dbReference type="NCBIfam" id="TIGR00654">
    <property type="entry name" value="PhzF_family"/>
    <property type="match status" value="1"/>
</dbReference>
<dbReference type="PIRSF" id="PIRSF016184">
    <property type="entry name" value="PhzC_PhzF"/>
    <property type="match status" value="1"/>
</dbReference>
<keyword evidence="4" id="KW-1185">Reference proteome</keyword>
<feature type="active site" evidence="3">
    <location>
        <position position="50"/>
    </location>
</feature>
<proteinExistence type="inferred from homology"/>
<name>A0A914XJP8_9BILA</name>
<dbReference type="Proteomes" id="UP000887566">
    <property type="component" value="Unplaced"/>
</dbReference>
<dbReference type="PANTHER" id="PTHR13774">
    <property type="entry name" value="PHENAZINE BIOSYNTHESIS PROTEIN"/>
    <property type="match status" value="1"/>
</dbReference>
<dbReference type="PANTHER" id="PTHR13774:SF17">
    <property type="entry name" value="PHENAZINE BIOSYNTHESIS-LIKE DOMAIN-CONTAINING PROTEIN"/>
    <property type="match status" value="1"/>
</dbReference>
<dbReference type="InterPro" id="IPR003719">
    <property type="entry name" value="Phenazine_PhzF-like"/>
</dbReference>
<dbReference type="GO" id="GO:0016853">
    <property type="term" value="F:isomerase activity"/>
    <property type="evidence" value="ECO:0007669"/>
    <property type="project" value="UniProtKB-KW"/>
</dbReference>
<dbReference type="Pfam" id="PF02567">
    <property type="entry name" value="PhzC-PhzF"/>
    <property type="match status" value="1"/>
</dbReference>
<dbReference type="Gene3D" id="3.10.310.10">
    <property type="entry name" value="Diaminopimelate Epimerase, Chain A, domain 1"/>
    <property type="match status" value="2"/>
</dbReference>
<reference evidence="5" key="1">
    <citation type="submission" date="2022-11" db="UniProtKB">
        <authorList>
            <consortium name="WormBaseParasite"/>
        </authorList>
    </citation>
    <scope>IDENTIFICATION</scope>
</reference>
<accession>A0A914XJP8</accession>
<evidence type="ECO:0000313" key="5">
    <source>
        <dbReference type="WBParaSite" id="PSAMB.scaffold8131size6581.g30982.t1"/>
    </source>
</evidence>
<dbReference type="AlphaFoldDB" id="A0A914XJP8"/>